<dbReference type="Proteomes" id="UP000722336">
    <property type="component" value="Unassembled WGS sequence"/>
</dbReference>
<evidence type="ECO:0000313" key="10">
    <source>
        <dbReference type="Proteomes" id="UP000722336"/>
    </source>
</evidence>
<dbReference type="PANTHER" id="PTHR30435">
    <property type="entry name" value="FLAGELLAR PROTEIN"/>
    <property type="match status" value="1"/>
</dbReference>
<comment type="similarity">
    <text evidence="2 5">Belongs to the flagella basal body rod proteins family.</text>
</comment>
<evidence type="ECO:0000259" key="7">
    <source>
        <dbReference type="Pfam" id="PF06429"/>
    </source>
</evidence>
<dbReference type="RefSeq" id="WP_218445854.1">
    <property type="nucleotide sequence ID" value="NZ_JAGSPA010000003.1"/>
</dbReference>
<gene>
    <name evidence="9" type="ORF">KCG44_09485</name>
</gene>
<comment type="function">
    <text evidence="5">A flexible structure which links the flagellar filament to the drive apparatus in the basal body.</text>
</comment>
<dbReference type="EMBL" id="JAGSPA010000003">
    <property type="protein sequence ID" value="MBV7257014.1"/>
    <property type="molecule type" value="Genomic_DNA"/>
</dbReference>
<evidence type="ECO:0000256" key="2">
    <source>
        <dbReference type="ARBA" id="ARBA00009677"/>
    </source>
</evidence>
<dbReference type="Pfam" id="PF06429">
    <property type="entry name" value="Flg_bbr_C"/>
    <property type="match status" value="1"/>
</dbReference>
<dbReference type="InterPro" id="IPR001444">
    <property type="entry name" value="Flag_bb_rod_N"/>
</dbReference>
<dbReference type="InterPro" id="IPR010930">
    <property type="entry name" value="Flg_bb/hook_C_dom"/>
</dbReference>
<dbReference type="InterPro" id="IPR020013">
    <property type="entry name" value="Flagellar_FlgE/F/G"/>
</dbReference>
<keyword evidence="9" id="KW-0966">Cell projection</keyword>
<keyword evidence="4 5" id="KW-0975">Bacterial flagellum</keyword>
<dbReference type="PROSITE" id="PS00588">
    <property type="entry name" value="FLAGELLA_BB_ROD"/>
    <property type="match status" value="1"/>
</dbReference>
<organism evidence="9 10">
    <name type="scientific">Pacificimonas pallii</name>
    <dbReference type="NCBI Taxonomy" id="2827236"/>
    <lineage>
        <taxon>Bacteria</taxon>
        <taxon>Pseudomonadati</taxon>
        <taxon>Pseudomonadota</taxon>
        <taxon>Alphaproteobacteria</taxon>
        <taxon>Sphingomonadales</taxon>
        <taxon>Sphingosinicellaceae</taxon>
        <taxon>Pacificimonas</taxon>
    </lineage>
</organism>
<evidence type="ECO:0000256" key="3">
    <source>
        <dbReference type="ARBA" id="ARBA00019015"/>
    </source>
</evidence>
<protein>
    <recommendedName>
        <fullName evidence="3 5">Flagellar hook protein FlgE</fullName>
    </recommendedName>
</protein>
<dbReference type="Pfam" id="PF07559">
    <property type="entry name" value="FlgE_D2"/>
    <property type="match status" value="1"/>
</dbReference>
<evidence type="ECO:0000256" key="1">
    <source>
        <dbReference type="ARBA" id="ARBA00004117"/>
    </source>
</evidence>
<comment type="caution">
    <text evidence="9">The sequence shown here is derived from an EMBL/GenBank/DDBJ whole genome shotgun (WGS) entry which is preliminary data.</text>
</comment>
<accession>A0ABS6SF42</accession>
<name>A0ABS6SF42_9SPHN</name>
<feature type="domain" description="Flagellar hook protein FlgE D2" evidence="8">
    <location>
        <begin position="178"/>
        <end position="308"/>
    </location>
</feature>
<reference evidence="9 10" key="1">
    <citation type="submission" date="2021-04" db="EMBL/GenBank/DDBJ databases">
        <authorList>
            <person name="Pira H."/>
            <person name="Risdian C."/>
            <person name="Wink J."/>
        </authorList>
    </citation>
    <scope>NUCLEOTIDE SEQUENCE [LARGE SCALE GENOMIC DNA]</scope>
    <source>
        <strain evidence="9 10">WHA3</strain>
    </source>
</reference>
<feature type="domain" description="Flagellar basal-body/hook protein C-terminal" evidence="7">
    <location>
        <begin position="382"/>
        <end position="426"/>
    </location>
</feature>
<feature type="domain" description="Flagellar basal body rod protein N-terminal" evidence="6">
    <location>
        <begin position="3"/>
        <end position="33"/>
    </location>
</feature>
<comment type="subcellular location">
    <subcellularLocation>
        <location evidence="1 5">Bacterial flagellum basal body</location>
    </subcellularLocation>
</comment>
<dbReference type="Pfam" id="PF00460">
    <property type="entry name" value="Flg_bb_rod"/>
    <property type="match status" value="1"/>
</dbReference>
<keyword evidence="9" id="KW-0969">Cilium</keyword>
<evidence type="ECO:0000259" key="8">
    <source>
        <dbReference type="Pfam" id="PF07559"/>
    </source>
</evidence>
<keyword evidence="10" id="KW-1185">Reference proteome</keyword>
<dbReference type="PANTHER" id="PTHR30435:SF1">
    <property type="entry name" value="FLAGELLAR HOOK PROTEIN FLGE"/>
    <property type="match status" value="1"/>
</dbReference>
<evidence type="ECO:0000256" key="4">
    <source>
        <dbReference type="ARBA" id="ARBA00023143"/>
    </source>
</evidence>
<dbReference type="NCBIfam" id="TIGR03506">
    <property type="entry name" value="FlgEFG_subfam"/>
    <property type="match status" value="1"/>
</dbReference>
<keyword evidence="9" id="KW-0282">Flagellum</keyword>
<proteinExistence type="inferred from homology"/>
<evidence type="ECO:0000256" key="5">
    <source>
        <dbReference type="RuleBase" id="RU362116"/>
    </source>
</evidence>
<sequence length="428" mass="44780">MSLYIALTGLKGAQSALSVTSNNIANANSIGFKKSTTTFADLVASSGIRSNQGGTGTVLQETEQQFQQGVIESTGNTFDLAISGQGFFATRPDLLDTNISFTRAGAYSLDRDNFVRGPGGEHLLGYTVSPDGRTVSTGPDSLRPLQLPNTSGDPIATSQLQVAVNLPESSTVIPEQPRYAGGTYAFDSRDPLTYNFKSPATLYDTGGNPQLAEVYYVRTQAPSVGDQRSLWNIHVTINGEDLTPADGNPIVAEFDINGRNTPAVPPVLFDPYDPGNGTLPTQLTLELGTATELSDAPFSLLSVQQDGFPAGTLDGVSIDATGLVSAGYSNGTTVNLGRVAIVNFSNPEALVGTGGSRFQATGESGDPQFLIAGSDGAGNILSGSIERANVDLTEELVGLIVAQRNFQANAKSIETDTAMTQSILQIRG</sequence>
<dbReference type="InterPro" id="IPR011491">
    <property type="entry name" value="FlgE_D2"/>
</dbReference>
<evidence type="ECO:0000259" key="6">
    <source>
        <dbReference type="Pfam" id="PF00460"/>
    </source>
</evidence>
<dbReference type="InterPro" id="IPR019776">
    <property type="entry name" value="Flagellar_basal_body_rod_CS"/>
</dbReference>
<evidence type="ECO:0000313" key="9">
    <source>
        <dbReference type="EMBL" id="MBV7257014.1"/>
    </source>
</evidence>